<dbReference type="OrthoDB" id="1744977at2759"/>
<evidence type="ECO:0000256" key="2">
    <source>
        <dbReference type="SAM" id="Phobius"/>
    </source>
</evidence>
<gene>
    <name evidence="3" type="ORF">CTI12_AA619120</name>
</gene>
<feature type="transmembrane region" description="Helical" evidence="2">
    <location>
        <begin position="55"/>
        <end position="77"/>
    </location>
</feature>
<keyword evidence="4" id="KW-1185">Reference proteome</keyword>
<keyword evidence="2" id="KW-0812">Transmembrane</keyword>
<keyword evidence="2" id="KW-0472">Membrane</keyword>
<evidence type="ECO:0000256" key="1">
    <source>
        <dbReference type="SAM" id="MobiDB-lite"/>
    </source>
</evidence>
<dbReference type="Proteomes" id="UP000245207">
    <property type="component" value="Unassembled WGS sequence"/>
</dbReference>
<name>A0A2U1KCE3_ARTAN</name>
<protein>
    <submittedName>
        <fullName evidence="3">Uncharacterized protein</fullName>
    </submittedName>
</protein>
<dbReference type="AlphaFoldDB" id="A0A2U1KCE3"/>
<accession>A0A2U1KCE3</accession>
<reference evidence="3 4" key="1">
    <citation type="journal article" date="2018" name="Mol. Plant">
        <title>The genome of Artemisia annua provides insight into the evolution of Asteraceae family and artemisinin biosynthesis.</title>
        <authorList>
            <person name="Shen Q."/>
            <person name="Zhang L."/>
            <person name="Liao Z."/>
            <person name="Wang S."/>
            <person name="Yan T."/>
            <person name="Shi P."/>
            <person name="Liu M."/>
            <person name="Fu X."/>
            <person name="Pan Q."/>
            <person name="Wang Y."/>
            <person name="Lv Z."/>
            <person name="Lu X."/>
            <person name="Zhang F."/>
            <person name="Jiang W."/>
            <person name="Ma Y."/>
            <person name="Chen M."/>
            <person name="Hao X."/>
            <person name="Li L."/>
            <person name="Tang Y."/>
            <person name="Lv G."/>
            <person name="Zhou Y."/>
            <person name="Sun X."/>
            <person name="Brodelius P.E."/>
            <person name="Rose J.K.C."/>
            <person name="Tang K."/>
        </authorList>
    </citation>
    <scope>NUCLEOTIDE SEQUENCE [LARGE SCALE GENOMIC DNA]</scope>
    <source>
        <strain evidence="4">cv. Huhao1</strain>
        <tissue evidence="3">Leaf</tissue>
    </source>
</reference>
<evidence type="ECO:0000313" key="3">
    <source>
        <dbReference type="EMBL" id="PWA34439.1"/>
    </source>
</evidence>
<proteinExistence type="predicted"/>
<comment type="caution">
    <text evidence="3">The sequence shown here is derived from an EMBL/GenBank/DDBJ whole genome shotgun (WGS) entry which is preliminary data.</text>
</comment>
<feature type="region of interest" description="Disordered" evidence="1">
    <location>
        <begin position="352"/>
        <end position="430"/>
    </location>
</feature>
<feature type="compositionally biased region" description="Acidic residues" evidence="1">
    <location>
        <begin position="378"/>
        <end position="393"/>
    </location>
</feature>
<feature type="compositionally biased region" description="Polar residues" evidence="1">
    <location>
        <begin position="421"/>
        <end position="430"/>
    </location>
</feature>
<sequence length="529" mass="60554">MGQDFTPSKDQNSVFGLQEFTHVGLQRFFGQLYLSRFLYSNVSHCRFNYPKVLGYWFYLAFLIFFACIIIGLMDGLARLLELAYSSGSVSISDVMHFGFQREVHEERDRFKLHANIARFNRTYRNGYNEANKKENEVPKSSNIGPCKVNGATDSSKSFVHVVKGINLVQETESIPAIVLDDECLNLKDLSNSLMGRVKEFASLSNLKKALCNEGFDNLCIRYIGELWVLLEFESTKAKELFQDNVGAGSWFSVLRQASNDFTTEGRIVWVEVEGIPFKFWSGSTFKRIAAKWGDLLDVDDHVEMSYHSKRLCIQTKVCSNIFENFKIVFRGKVHWVRAKEVPGWIPEFLEDEEDDEDQSQQSNNDGIVNDLDINNGGEDSEVEEVQETVFDEADGQKEKQSDDPFGLYPLLNKDKKDAPQKINSDDQSFNYPPGFTPEVEPNEVCKNNDQNQNVNDEALREDHLNMNQEDVISNKFSESLCSGRFKKSEMPLCHYSLYSLCHTCKCNNHSCNALCIVNETYKNFTAYFP</sequence>
<evidence type="ECO:0000313" key="4">
    <source>
        <dbReference type="Proteomes" id="UP000245207"/>
    </source>
</evidence>
<organism evidence="3 4">
    <name type="scientific">Artemisia annua</name>
    <name type="common">Sweet wormwood</name>
    <dbReference type="NCBI Taxonomy" id="35608"/>
    <lineage>
        <taxon>Eukaryota</taxon>
        <taxon>Viridiplantae</taxon>
        <taxon>Streptophyta</taxon>
        <taxon>Embryophyta</taxon>
        <taxon>Tracheophyta</taxon>
        <taxon>Spermatophyta</taxon>
        <taxon>Magnoliopsida</taxon>
        <taxon>eudicotyledons</taxon>
        <taxon>Gunneridae</taxon>
        <taxon>Pentapetalae</taxon>
        <taxon>asterids</taxon>
        <taxon>campanulids</taxon>
        <taxon>Asterales</taxon>
        <taxon>Asteraceae</taxon>
        <taxon>Asteroideae</taxon>
        <taxon>Anthemideae</taxon>
        <taxon>Artemisiinae</taxon>
        <taxon>Artemisia</taxon>
    </lineage>
</organism>
<keyword evidence="2" id="KW-1133">Transmembrane helix</keyword>
<dbReference type="EMBL" id="PKPP01022654">
    <property type="protein sequence ID" value="PWA34439.1"/>
    <property type="molecule type" value="Genomic_DNA"/>
</dbReference>